<gene>
    <name evidence="4" type="ORF">CEN91_359</name>
</gene>
<dbReference type="SUPFAM" id="SSF53178">
    <property type="entry name" value="Peptidyl-tRNA hydrolase-like"/>
    <property type="match status" value="1"/>
</dbReference>
<sequence>MIIGLGNPRGQYENSRHNFGKMAAEKMLESDLSSDFIVKTLDCFMNESGGEVSRILNFYKIEPENLVVIHDDLDLPFGEIKIAFDSSSAGHKGVQSIIDILKTQKFWRVRLGIGRSDIISPDKFVLENFTQDEQEKLPEIIDKTIKILIQSKPWDNRKPQ</sequence>
<dbReference type="InterPro" id="IPR036416">
    <property type="entry name" value="Pept_tRNA_hydro_sf"/>
</dbReference>
<proteinExistence type="predicted"/>
<evidence type="ECO:0000313" key="5">
    <source>
        <dbReference type="Proteomes" id="UP000315589"/>
    </source>
</evidence>
<comment type="caution">
    <text evidence="4">The sequence shown here is derived from an EMBL/GenBank/DDBJ whole genome shotgun (WGS) entry which is preliminary data.</text>
</comment>
<dbReference type="PANTHER" id="PTHR17224:SF1">
    <property type="entry name" value="PEPTIDYL-TRNA HYDROLASE"/>
    <property type="match status" value="1"/>
</dbReference>
<keyword evidence="2 4" id="KW-0378">Hydrolase</keyword>
<evidence type="ECO:0000256" key="3">
    <source>
        <dbReference type="ARBA" id="ARBA00022884"/>
    </source>
</evidence>
<dbReference type="AlphaFoldDB" id="A0A554LIW4"/>
<keyword evidence="3" id="KW-0694">RNA-binding</keyword>
<dbReference type="GO" id="GO:0004045">
    <property type="term" value="F:peptidyl-tRNA hydrolase activity"/>
    <property type="evidence" value="ECO:0007669"/>
    <property type="project" value="InterPro"/>
</dbReference>
<dbReference type="EMBL" id="VMGI01000044">
    <property type="protein sequence ID" value="TSC92825.1"/>
    <property type="molecule type" value="Genomic_DNA"/>
</dbReference>
<protein>
    <submittedName>
        <fullName evidence="4">Peptidyl-tRNA hydrolase, PTH1 family</fullName>
    </submittedName>
</protein>
<dbReference type="Proteomes" id="UP000315589">
    <property type="component" value="Unassembled WGS sequence"/>
</dbReference>
<evidence type="ECO:0000256" key="1">
    <source>
        <dbReference type="ARBA" id="ARBA00022555"/>
    </source>
</evidence>
<dbReference type="Gene3D" id="3.40.50.1470">
    <property type="entry name" value="Peptidyl-tRNA hydrolase"/>
    <property type="match status" value="1"/>
</dbReference>
<evidence type="ECO:0000256" key="2">
    <source>
        <dbReference type="ARBA" id="ARBA00022801"/>
    </source>
</evidence>
<name>A0A554LIW4_9BACT</name>
<organism evidence="4 5">
    <name type="scientific">Candidatus Berkelbacteria bacterium Licking1014_85</name>
    <dbReference type="NCBI Taxonomy" id="2017148"/>
    <lineage>
        <taxon>Bacteria</taxon>
        <taxon>Candidatus Berkelbacteria</taxon>
    </lineage>
</organism>
<keyword evidence="1" id="KW-0820">tRNA-binding</keyword>
<dbReference type="CDD" id="cd00462">
    <property type="entry name" value="PTH"/>
    <property type="match status" value="1"/>
</dbReference>
<accession>A0A554LIW4</accession>
<dbReference type="PANTHER" id="PTHR17224">
    <property type="entry name" value="PEPTIDYL-TRNA HYDROLASE"/>
    <property type="match status" value="1"/>
</dbReference>
<evidence type="ECO:0000313" key="4">
    <source>
        <dbReference type="EMBL" id="TSC92825.1"/>
    </source>
</evidence>
<dbReference type="Pfam" id="PF01195">
    <property type="entry name" value="Pept_tRNA_hydro"/>
    <property type="match status" value="1"/>
</dbReference>
<dbReference type="NCBIfam" id="TIGR00447">
    <property type="entry name" value="pth"/>
    <property type="match status" value="1"/>
</dbReference>
<dbReference type="InterPro" id="IPR001328">
    <property type="entry name" value="Pept_tRNA_hydro"/>
</dbReference>
<reference evidence="4 5" key="1">
    <citation type="submission" date="2017-07" db="EMBL/GenBank/DDBJ databases">
        <title>Mechanisms for carbon and nitrogen cycling indicate functional differentiation within the Candidate Phyla Radiation.</title>
        <authorList>
            <person name="Danczak R.E."/>
            <person name="Johnston M.D."/>
            <person name="Kenah C."/>
            <person name="Slattery M."/>
            <person name="Wrighton K.C."/>
            <person name="Wilkins M.J."/>
        </authorList>
    </citation>
    <scope>NUCLEOTIDE SEQUENCE [LARGE SCALE GENOMIC DNA]</scope>
    <source>
        <strain evidence="4">Licking1014_85</strain>
    </source>
</reference>
<dbReference type="GO" id="GO:0000049">
    <property type="term" value="F:tRNA binding"/>
    <property type="evidence" value="ECO:0007669"/>
    <property type="project" value="UniProtKB-KW"/>
</dbReference>